<evidence type="ECO:0000313" key="2">
    <source>
        <dbReference type="Proteomes" id="UP000311919"/>
    </source>
</evidence>
<gene>
    <name evidence="1" type="ORF">EWB00_003442</name>
</gene>
<name>A0A4Z2D8K5_SCHJA</name>
<keyword evidence="2" id="KW-1185">Reference proteome</keyword>
<accession>A0A4Z2D8K5</accession>
<dbReference type="EMBL" id="SKCS01000210">
    <property type="protein sequence ID" value="TNN12804.1"/>
    <property type="molecule type" value="Genomic_DNA"/>
</dbReference>
<proteinExistence type="predicted"/>
<reference evidence="1 2" key="1">
    <citation type="submission" date="2019-03" db="EMBL/GenBank/DDBJ databases">
        <title>An improved genome assembly of the fluke Schistosoma japonicum.</title>
        <authorList>
            <person name="Hu W."/>
            <person name="Luo F."/>
            <person name="Yin M."/>
            <person name="Mo X."/>
            <person name="Sun C."/>
            <person name="Wu Q."/>
            <person name="Zhu B."/>
            <person name="Xiang M."/>
            <person name="Wang J."/>
            <person name="Wang Y."/>
            <person name="Zhang T."/>
            <person name="Xu B."/>
            <person name="Zheng H."/>
            <person name="Feng Z."/>
        </authorList>
    </citation>
    <scope>NUCLEOTIDE SEQUENCE [LARGE SCALE GENOMIC DNA]</scope>
    <source>
        <strain evidence="1">HuSjv2</strain>
        <tissue evidence="1">Worms</tissue>
    </source>
</reference>
<dbReference type="Proteomes" id="UP000311919">
    <property type="component" value="Unassembled WGS sequence"/>
</dbReference>
<sequence length="110" mass="12788">MMYTDDGLWMRTSENAPVHLQSSPYHRSNNLWINDTTSKQYSPTPFNISSTYSSSSSPVPDPMFLTDNIPNTSVIFDNHYDTYFNNTENVHAPYQCMWNKTDDYSMYTFG</sequence>
<dbReference type="AlphaFoldDB" id="A0A4Z2D8K5"/>
<organism evidence="1 2">
    <name type="scientific">Schistosoma japonicum</name>
    <name type="common">Blood fluke</name>
    <dbReference type="NCBI Taxonomy" id="6182"/>
    <lineage>
        <taxon>Eukaryota</taxon>
        <taxon>Metazoa</taxon>
        <taxon>Spiralia</taxon>
        <taxon>Lophotrochozoa</taxon>
        <taxon>Platyhelminthes</taxon>
        <taxon>Trematoda</taxon>
        <taxon>Digenea</taxon>
        <taxon>Strigeidida</taxon>
        <taxon>Schistosomatoidea</taxon>
        <taxon>Schistosomatidae</taxon>
        <taxon>Schistosoma</taxon>
    </lineage>
</organism>
<protein>
    <submittedName>
        <fullName evidence="1">ETS translocation variant 4</fullName>
    </submittedName>
</protein>
<evidence type="ECO:0000313" key="1">
    <source>
        <dbReference type="EMBL" id="TNN12804.1"/>
    </source>
</evidence>
<comment type="caution">
    <text evidence="1">The sequence shown here is derived from an EMBL/GenBank/DDBJ whole genome shotgun (WGS) entry which is preliminary data.</text>
</comment>